<accession>A0A8J7TKW0</accession>
<evidence type="ECO:0000259" key="2">
    <source>
        <dbReference type="SMART" id="SM00899"/>
    </source>
</evidence>
<dbReference type="EMBL" id="JAFLCK010000006">
    <property type="protein sequence ID" value="MBN8659934.1"/>
    <property type="molecule type" value="Genomic_DNA"/>
</dbReference>
<dbReference type="AlphaFoldDB" id="A0A8J7TKW0"/>
<dbReference type="InterPro" id="IPR038157">
    <property type="entry name" value="FeoA_core_dom"/>
</dbReference>
<dbReference type="SUPFAM" id="SSF50037">
    <property type="entry name" value="C-terminal domain of transcriptional repressors"/>
    <property type="match status" value="1"/>
</dbReference>
<reference evidence="3" key="1">
    <citation type="submission" date="2021-02" db="EMBL/GenBank/DDBJ databases">
        <title>Genome-Resolved Metagenomics of a Microbial Community Performing Photosynthetic Biological Nutrient Removal.</title>
        <authorList>
            <person name="Mcdaniel E.A."/>
        </authorList>
    </citation>
    <scope>NUCLEOTIDE SEQUENCE</scope>
    <source>
        <strain evidence="3">UWPOB_OBS1</strain>
    </source>
</reference>
<dbReference type="Pfam" id="PF04023">
    <property type="entry name" value="FeoA"/>
    <property type="match status" value="1"/>
</dbReference>
<evidence type="ECO:0000313" key="4">
    <source>
        <dbReference type="Proteomes" id="UP000664277"/>
    </source>
</evidence>
<feature type="domain" description="Ferrous iron transporter FeoA-like" evidence="2">
    <location>
        <begin position="1"/>
        <end position="71"/>
    </location>
</feature>
<dbReference type="InterPro" id="IPR008988">
    <property type="entry name" value="Transcriptional_repressor_C"/>
</dbReference>
<comment type="caution">
    <text evidence="3">The sequence shown here is derived from an EMBL/GenBank/DDBJ whole genome shotgun (WGS) entry which is preliminary data.</text>
</comment>
<sequence length="73" mass="7728">MTLAEAKEGKHFIVTATRSDEVTMQAVRFGIGEGARIGIAKNIKGGPVIIALNEMELAVGRDVAFQIDVSEVG</sequence>
<gene>
    <name evidence="3" type="ORF">J0M35_06195</name>
</gene>
<organism evidence="3 4">
    <name type="scientific">Candidatus Obscuribacter phosphatis</name>
    <dbReference type="NCBI Taxonomy" id="1906157"/>
    <lineage>
        <taxon>Bacteria</taxon>
        <taxon>Bacillati</taxon>
        <taxon>Candidatus Melainabacteria</taxon>
        <taxon>Candidatus Obscuribacterales</taxon>
        <taxon>Candidatus Obscuribacteraceae</taxon>
        <taxon>Candidatus Obscuribacter</taxon>
    </lineage>
</organism>
<keyword evidence="1" id="KW-0408">Iron</keyword>
<dbReference type="InterPro" id="IPR007167">
    <property type="entry name" value="Fe-transptr_FeoA-like"/>
</dbReference>
<evidence type="ECO:0000313" key="3">
    <source>
        <dbReference type="EMBL" id="MBN8659934.1"/>
    </source>
</evidence>
<evidence type="ECO:0000256" key="1">
    <source>
        <dbReference type="ARBA" id="ARBA00023004"/>
    </source>
</evidence>
<proteinExistence type="predicted"/>
<name>A0A8J7TKW0_9BACT</name>
<protein>
    <submittedName>
        <fullName evidence="3">Ferrous iron transport protein A</fullName>
    </submittedName>
</protein>
<dbReference type="GO" id="GO:0046914">
    <property type="term" value="F:transition metal ion binding"/>
    <property type="evidence" value="ECO:0007669"/>
    <property type="project" value="InterPro"/>
</dbReference>
<dbReference type="Gene3D" id="2.30.30.90">
    <property type="match status" value="1"/>
</dbReference>
<dbReference type="SMART" id="SM00899">
    <property type="entry name" value="FeoA"/>
    <property type="match status" value="1"/>
</dbReference>
<dbReference type="Proteomes" id="UP000664277">
    <property type="component" value="Unassembled WGS sequence"/>
</dbReference>